<name>A0A5N0TE61_9GAMM</name>
<organism evidence="9 10">
    <name type="scientific">Marinihelvus fidelis</name>
    <dbReference type="NCBI Taxonomy" id="2613842"/>
    <lineage>
        <taxon>Bacteria</taxon>
        <taxon>Pseudomonadati</taxon>
        <taxon>Pseudomonadota</taxon>
        <taxon>Gammaproteobacteria</taxon>
        <taxon>Chromatiales</taxon>
        <taxon>Wenzhouxiangellaceae</taxon>
        <taxon>Marinihelvus</taxon>
    </lineage>
</organism>
<evidence type="ECO:0000256" key="1">
    <source>
        <dbReference type="ARBA" id="ARBA00004442"/>
    </source>
</evidence>
<feature type="compositionally biased region" description="Acidic residues" evidence="5">
    <location>
        <begin position="32"/>
        <end position="49"/>
    </location>
</feature>
<gene>
    <name evidence="9" type="ORF">F3N42_05895</name>
</gene>
<evidence type="ECO:0000313" key="10">
    <source>
        <dbReference type="Proteomes" id="UP000325372"/>
    </source>
</evidence>
<evidence type="ECO:0000256" key="4">
    <source>
        <dbReference type="RuleBase" id="RU003357"/>
    </source>
</evidence>
<feature type="chain" id="PRO_5024326945" evidence="6">
    <location>
        <begin position="31"/>
        <end position="972"/>
    </location>
</feature>
<dbReference type="GO" id="GO:0009279">
    <property type="term" value="C:cell outer membrane"/>
    <property type="evidence" value="ECO:0007669"/>
    <property type="project" value="UniProtKB-SubCell"/>
</dbReference>
<feature type="signal peptide" evidence="6">
    <location>
        <begin position="1"/>
        <end position="30"/>
    </location>
</feature>
<dbReference type="PANTHER" id="PTHR47234">
    <property type="match status" value="1"/>
</dbReference>
<comment type="caution">
    <text evidence="9">The sequence shown here is derived from an EMBL/GenBank/DDBJ whole genome shotgun (WGS) entry which is preliminary data.</text>
</comment>
<dbReference type="InterPro" id="IPR037066">
    <property type="entry name" value="Plug_dom_sf"/>
</dbReference>
<dbReference type="Pfam" id="PF07715">
    <property type="entry name" value="Plug"/>
    <property type="match status" value="1"/>
</dbReference>
<evidence type="ECO:0000313" key="9">
    <source>
        <dbReference type="EMBL" id="KAA9132744.1"/>
    </source>
</evidence>
<dbReference type="SUPFAM" id="SSF56935">
    <property type="entry name" value="Porins"/>
    <property type="match status" value="1"/>
</dbReference>
<comment type="subcellular location">
    <subcellularLocation>
        <location evidence="1 4">Cell outer membrane</location>
    </subcellularLocation>
</comment>
<comment type="similarity">
    <text evidence="4">Belongs to the TonB-dependent receptor family.</text>
</comment>
<accession>A0A5N0TE61</accession>
<keyword evidence="3" id="KW-0998">Cell outer membrane</keyword>
<feature type="domain" description="TonB-dependent receptor-like beta-barrel" evidence="7">
    <location>
        <begin position="370"/>
        <end position="930"/>
    </location>
</feature>
<keyword evidence="6" id="KW-0732">Signal</keyword>
<keyword evidence="9" id="KW-0675">Receptor</keyword>
<proteinExistence type="inferred from homology"/>
<dbReference type="EMBL" id="VYXP01000003">
    <property type="protein sequence ID" value="KAA9132744.1"/>
    <property type="molecule type" value="Genomic_DNA"/>
</dbReference>
<feature type="domain" description="TonB-dependent receptor plug" evidence="8">
    <location>
        <begin position="68"/>
        <end position="186"/>
    </location>
</feature>
<dbReference type="Pfam" id="PF00593">
    <property type="entry name" value="TonB_dep_Rec_b-barrel"/>
    <property type="match status" value="1"/>
</dbReference>
<protein>
    <submittedName>
        <fullName evidence="9">TonB-dependent receptor</fullName>
    </submittedName>
</protein>
<evidence type="ECO:0000259" key="8">
    <source>
        <dbReference type="Pfam" id="PF07715"/>
    </source>
</evidence>
<dbReference type="AlphaFoldDB" id="A0A5N0TE61"/>
<evidence type="ECO:0000256" key="2">
    <source>
        <dbReference type="ARBA" id="ARBA00023136"/>
    </source>
</evidence>
<dbReference type="Gene3D" id="2.170.130.10">
    <property type="entry name" value="TonB-dependent receptor, plug domain"/>
    <property type="match status" value="1"/>
</dbReference>
<dbReference type="Proteomes" id="UP000325372">
    <property type="component" value="Unassembled WGS sequence"/>
</dbReference>
<evidence type="ECO:0000256" key="5">
    <source>
        <dbReference type="SAM" id="MobiDB-lite"/>
    </source>
</evidence>
<dbReference type="RefSeq" id="WP_150863466.1">
    <property type="nucleotide sequence ID" value="NZ_VYXP01000003.1"/>
</dbReference>
<dbReference type="PANTHER" id="PTHR47234:SF2">
    <property type="entry name" value="TONB-DEPENDENT RECEPTOR"/>
    <property type="match status" value="1"/>
</dbReference>
<reference evidence="9 10" key="1">
    <citation type="submission" date="2019-09" db="EMBL/GenBank/DDBJ databases">
        <title>Wenzhouxiangella sp. Genome sequencing and assembly.</title>
        <authorList>
            <person name="Zhang R."/>
        </authorList>
    </citation>
    <scope>NUCLEOTIDE SEQUENCE [LARGE SCALE GENOMIC DNA]</scope>
    <source>
        <strain evidence="9 10">W260</strain>
    </source>
</reference>
<sequence>MSFSMNEEPRKLPRFLLALALSAVVHGAWAQDDADTDSDDAQTTEDANDTDLGRVEVTGSLIKRENFTSTSPMQVIDAESQFQAGQLSVADMLQQSTVAAGTTQLNNQFSGFVIQGGTGNETLNLRGLGADRSLVLINGRRPGASGTRGQTGPFDLNAIPDIATQRLEIVLDGSSSIYGSDAIAGVANIITRRSVDQTELTATMEAPFESGGEFYRVGVITGLNFDKGSVMLSAQWDKQEELTIGDRSYLECPQDLYWGTDGQRIDRENRSPVDLSDNGFGCNNLYFNTVLDATGQFGRLVPTADGSTVGPLPGYAPRYSGRYDVDGAAWFEDILDAEFLRSERAINERERSNIYATADYSFDFWGGVDWDAEFLWSNRQTTAEGWRQFFPVVYGAAVGFPYPDDPSYNPPVFGQPVMPYPSNYSADIDFYYFTTGLEGVLPTDNYWSWQAYASYSYSDGSYTNNAILNSQSGDIRFDTSPPRVDYFSPGILGGQDMQQLIDAVGTDVTGNTVYDQFQVTAIMSGELFQLPAGYLASAFGIEYRSFGIDDQPSQASQNSDLWGSTSALVTEGTNDVIEAFGELDIPLLAGMTGFESLDLNVSARAFDYKDGGSDWVWKAGLNWQVTPSIRLRTTAGTSYRAPSLYQLYLGDETSFGDQLGIDPCIDWINSTNDNIRANCAADGIPQDYSGFPSSSALIYSGGGAGNLNPETSDSFTVGMVWTPEFTDLNVSVDYYETTVNDQISSLGASGIVAGCYSGDNFPNAFCNLFTRVPGSDLNRPYNIDEVYDQFVNINKQTIDGVDITATWSGDFDFGTIRLEGNSSFYLENVYELFAPGSVAGFDQTDYVGSVGSPDNVSNFRANLDRHDWTFTYFLQYVSETDQSDFADEITTYFGYADARQDITMDAALYHNLSVFYEQDKWDLLVGINNLFDEEPDFVSSGAGLSRRGNVPVSASQYDLLGRRLWVRLNWRL</sequence>
<evidence type="ECO:0000259" key="7">
    <source>
        <dbReference type="Pfam" id="PF00593"/>
    </source>
</evidence>
<feature type="region of interest" description="Disordered" evidence="5">
    <location>
        <begin position="32"/>
        <end position="51"/>
    </location>
</feature>
<evidence type="ECO:0000256" key="6">
    <source>
        <dbReference type="SAM" id="SignalP"/>
    </source>
</evidence>
<dbReference type="Gene3D" id="2.40.170.20">
    <property type="entry name" value="TonB-dependent receptor, beta-barrel domain"/>
    <property type="match status" value="1"/>
</dbReference>
<keyword evidence="2 4" id="KW-0472">Membrane</keyword>
<dbReference type="InterPro" id="IPR012910">
    <property type="entry name" value="Plug_dom"/>
</dbReference>
<keyword evidence="4" id="KW-0798">TonB box</keyword>
<keyword evidence="10" id="KW-1185">Reference proteome</keyword>
<dbReference type="InterPro" id="IPR036942">
    <property type="entry name" value="Beta-barrel_TonB_sf"/>
</dbReference>
<evidence type="ECO:0000256" key="3">
    <source>
        <dbReference type="ARBA" id="ARBA00023237"/>
    </source>
</evidence>
<dbReference type="InterPro" id="IPR000531">
    <property type="entry name" value="Beta-barrel_TonB"/>
</dbReference>